<dbReference type="Gene3D" id="3.40.640.10">
    <property type="entry name" value="Type I PLP-dependent aspartate aminotransferase-like (Major domain)"/>
    <property type="match status" value="1"/>
</dbReference>
<dbReference type="InterPro" id="IPR010970">
    <property type="entry name" value="Cys_dSase_SufS"/>
</dbReference>
<evidence type="ECO:0000313" key="9">
    <source>
        <dbReference type="EMBL" id="WNC69986.1"/>
    </source>
</evidence>
<keyword evidence="4 9" id="KW-0808">Transferase</keyword>
<comment type="similarity">
    <text evidence="2">Belongs to the class-V pyridoxal-phosphate-dependent aminotransferase family. Csd subfamily.</text>
</comment>
<dbReference type="InterPro" id="IPR015424">
    <property type="entry name" value="PyrdxlP-dep_Trfase"/>
</dbReference>
<dbReference type="Gene3D" id="3.90.1150.10">
    <property type="entry name" value="Aspartate Aminotransferase, domain 1"/>
    <property type="match status" value="1"/>
</dbReference>
<organism evidence="9 10">
    <name type="scientific">Thalassotalea nanhaiensis</name>
    <dbReference type="NCBI Taxonomy" id="3065648"/>
    <lineage>
        <taxon>Bacteria</taxon>
        <taxon>Pseudomonadati</taxon>
        <taxon>Pseudomonadota</taxon>
        <taxon>Gammaproteobacteria</taxon>
        <taxon>Alteromonadales</taxon>
        <taxon>Colwelliaceae</taxon>
        <taxon>Thalassotalea</taxon>
    </lineage>
</organism>
<gene>
    <name evidence="9" type="ORF">RI845_07565</name>
</gene>
<dbReference type="Pfam" id="PF02657">
    <property type="entry name" value="SufE"/>
    <property type="match status" value="1"/>
</dbReference>
<dbReference type="Proteomes" id="UP001248581">
    <property type="component" value="Chromosome"/>
</dbReference>
<dbReference type="SUPFAM" id="SSF53383">
    <property type="entry name" value="PLP-dependent transferases"/>
    <property type="match status" value="1"/>
</dbReference>
<protein>
    <recommendedName>
        <fullName evidence="3">cysteine desulfurase</fullName>
        <ecNumber evidence="3">2.8.1.7</ecNumber>
    </recommendedName>
</protein>
<dbReference type="RefSeq" id="WP_348389128.1">
    <property type="nucleotide sequence ID" value="NZ_CP134146.1"/>
</dbReference>
<accession>A0ABY9TMN2</accession>
<name>A0ABY9TMN2_9GAMM</name>
<keyword evidence="10" id="KW-1185">Reference proteome</keyword>
<keyword evidence="5" id="KW-0663">Pyridoxal phosphate</keyword>
<dbReference type="InterPro" id="IPR020578">
    <property type="entry name" value="Aminotrans_V_PyrdxlP_BS"/>
</dbReference>
<dbReference type="PANTHER" id="PTHR43586:SF8">
    <property type="entry name" value="CYSTEINE DESULFURASE 1, CHLOROPLASTIC"/>
    <property type="match status" value="1"/>
</dbReference>
<evidence type="ECO:0000256" key="2">
    <source>
        <dbReference type="ARBA" id="ARBA00010447"/>
    </source>
</evidence>
<dbReference type="NCBIfam" id="TIGR01979">
    <property type="entry name" value="sufS"/>
    <property type="match status" value="1"/>
</dbReference>
<dbReference type="PROSITE" id="PS00595">
    <property type="entry name" value="AA_TRANSFER_CLASS_5"/>
    <property type="match status" value="1"/>
</dbReference>
<reference evidence="10" key="1">
    <citation type="submission" date="2023-09" db="EMBL/GenBank/DDBJ databases">
        <authorList>
            <person name="Zhang C."/>
        </authorList>
    </citation>
    <scope>NUCLEOTIDE SEQUENCE [LARGE SCALE GENOMIC DNA]</scope>
    <source>
        <strain evidence="10">SQ345</strain>
    </source>
</reference>
<dbReference type="Pfam" id="PF00266">
    <property type="entry name" value="Aminotran_5"/>
    <property type="match status" value="1"/>
</dbReference>
<dbReference type="CDD" id="cd06453">
    <property type="entry name" value="SufS_like"/>
    <property type="match status" value="1"/>
</dbReference>
<dbReference type="GO" id="GO:0031071">
    <property type="term" value="F:cysteine desulfurase activity"/>
    <property type="evidence" value="ECO:0007669"/>
    <property type="project" value="UniProtKB-EC"/>
</dbReference>
<dbReference type="EC" id="2.8.1.7" evidence="3"/>
<dbReference type="InterPro" id="IPR000192">
    <property type="entry name" value="Aminotrans_V_dom"/>
</dbReference>
<evidence type="ECO:0000313" key="10">
    <source>
        <dbReference type="Proteomes" id="UP001248581"/>
    </source>
</evidence>
<evidence type="ECO:0000259" key="8">
    <source>
        <dbReference type="Pfam" id="PF02657"/>
    </source>
</evidence>
<comment type="cofactor">
    <cofactor evidence="1">
        <name>pyridoxal 5'-phosphate</name>
        <dbReference type="ChEBI" id="CHEBI:597326"/>
    </cofactor>
</comment>
<dbReference type="InterPro" id="IPR015422">
    <property type="entry name" value="PyrdxlP-dep_Trfase_small"/>
</dbReference>
<evidence type="ECO:0000256" key="4">
    <source>
        <dbReference type="ARBA" id="ARBA00022679"/>
    </source>
</evidence>
<evidence type="ECO:0000256" key="5">
    <source>
        <dbReference type="ARBA" id="ARBA00022898"/>
    </source>
</evidence>
<dbReference type="InterPro" id="IPR015421">
    <property type="entry name" value="PyrdxlP-dep_Trfase_major"/>
</dbReference>
<feature type="domain" description="Fe-S metabolism associated" evidence="8">
    <location>
        <begin position="434"/>
        <end position="554"/>
    </location>
</feature>
<dbReference type="SUPFAM" id="SSF82649">
    <property type="entry name" value="SufE/NifU"/>
    <property type="match status" value="1"/>
</dbReference>
<feature type="domain" description="Aminotransferase class V" evidence="7">
    <location>
        <begin position="26"/>
        <end position="394"/>
    </location>
</feature>
<dbReference type="InterPro" id="IPR003808">
    <property type="entry name" value="Fe-S_metab-assoc_dom"/>
</dbReference>
<evidence type="ECO:0000256" key="3">
    <source>
        <dbReference type="ARBA" id="ARBA00012239"/>
    </source>
</evidence>
<evidence type="ECO:0000256" key="1">
    <source>
        <dbReference type="ARBA" id="ARBA00001933"/>
    </source>
</evidence>
<sequence length="560" mass="62524">MKTFSATEFRKQFPLLQTVSDSDNVIYFDNAATSQKTLAVTNASRDFYLKNNANVHRASHFLSAKATKLFEVVRTKVQRLINAKYENEIIWTKGTTEAINLIAQSYGLSFIKPGDEIVISAGEHHANIVPWQHVAQQVGAKLIILPLDEKGIIDLHEAKQLISAKCKLVAINHISNVLGKINPIKELIALAKKHSAKTLIDGAQAIAHLPVDVQELDCDFYVFSAHKMYGPTGVGVLYGKQAILESMPPYQFGGEMIKKVSFTGTSYNELPHKFEAGTPNIAGVVGLGACLDIFIDKQFLPMAEYEQQLCQYLYQKLSKIEQVQFLVNGCPDIPVFSFTCSGFHHQDVATYLDSKGIAVRAGHHCAMPLLEGLGLDGSIRVSLAPYNTFNEVDFFIERLSEFCLGELNEKVQESLAIESDDGLEFISQDQILKLFNKANSWDLKHREIMLISKQLTRLDKSSRRAQDLISGCESDAWLVASINPNTAKFTFQADSNAKVIRGLMVIILSVYQHKTAKQILEFDIEEYFQVLGLMQHLSPSRGNGVKAIVERIKEVAYNYQ</sequence>
<evidence type="ECO:0000259" key="7">
    <source>
        <dbReference type="Pfam" id="PF00266"/>
    </source>
</evidence>
<dbReference type="Gene3D" id="3.90.1010.10">
    <property type="match status" value="1"/>
</dbReference>
<evidence type="ECO:0000256" key="6">
    <source>
        <dbReference type="ARBA" id="ARBA00050776"/>
    </source>
</evidence>
<proteinExistence type="inferred from homology"/>
<dbReference type="PANTHER" id="PTHR43586">
    <property type="entry name" value="CYSTEINE DESULFURASE"/>
    <property type="match status" value="1"/>
</dbReference>
<comment type="catalytic activity">
    <reaction evidence="6">
        <text>(sulfur carrier)-H + L-cysteine = (sulfur carrier)-SH + L-alanine</text>
        <dbReference type="Rhea" id="RHEA:43892"/>
        <dbReference type="Rhea" id="RHEA-COMP:14737"/>
        <dbReference type="Rhea" id="RHEA-COMP:14739"/>
        <dbReference type="ChEBI" id="CHEBI:29917"/>
        <dbReference type="ChEBI" id="CHEBI:35235"/>
        <dbReference type="ChEBI" id="CHEBI:57972"/>
        <dbReference type="ChEBI" id="CHEBI:64428"/>
        <dbReference type="EC" id="2.8.1.7"/>
    </reaction>
</comment>
<dbReference type="EMBL" id="CP134146">
    <property type="protein sequence ID" value="WNC69986.1"/>
    <property type="molecule type" value="Genomic_DNA"/>
</dbReference>